<evidence type="ECO:0000313" key="2">
    <source>
        <dbReference type="Proteomes" id="UP000659698"/>
    </source>
</evidence>
<accession>A0ABR6VNP1</accession>
<comment type="caution">
    <text evidence="1">The sequence shown here is derived from an EMBL/GenBank/DDBJ whole genome shotgun (WGS) entry which is preliminary data.</text>
</comment>
<protein>
    <recommendedName>
        <fullName evidence="3">Glycosyltransferase family 61 protein</fullName>
    </recommendedName>
</protein>
<evidence type="ECO:0000313" key="1">
    <source>
        <dbReference type="EMBL" id="MBC3538799.1"/>
    </source>
</evidence>
<sequence>MINKLLSALALLRHREVRKEYRYFIRDTYFCRLVQGKYLLKDYVFRKAYKVVSFNGEFGAELQFVIPFAYWHYRNGTLKKSISSQFTKELYFFSQNHEEKFIERVNRGDPNEGNYNFEMPRILHSHNYDMNKWLAVPFKETYQNNVFVFEKPILIVANRYSMEWGGPPVSFFDKPILSFIFHKLAQEYTIIYNRPLTQHITKDHNEVVELNERRWIQEEHPEVILLEDLYEEKKSYANNFNHLQLLVYANADHFISIHGGTSVLASYFGGTNLILSKSGAEHYFGCFQTLYPKLSGATILHAKSEEEVRHYVEEYFVKNPSEKPVIGNQPHL</sequence>
<organism evidence="1 2">
    <name type="scientific">Rufibacter sediminis</name>
    <dbReference type="NCBI Taxonomy" id="2762756"/>
    <lineage>
        <taxon>Bacteria</taxon>
        <taxon>Pseudomonadati</taxon>
        <taxon>Bacteroidota</taxon>
        <taxon>Cytophagia</taxon>
        <taxon>Cytophagales</taxon>
        <taxon>Hymenobacteraceae</taxon>
        <taxon>Rufibacter</taxon>
    </lineage>
</organism>
<gene>
    <name evidence="1" type="ORF">H7U12_03845</name>
</gene>
<dbReference type="Proteomes" id="UP000659698">
    <property type="component" value="Unassembled WGS sequence"/>
</dbReference>
<keyword evidence="2" id="KW-1185">Reference proteome</keyword>
<dbReference type="EMBL" id="JACOAF010000008">
    <property type="protein sequence ID" value="MBC3538799.1"/>
    <property type="molecule type" value="Genomic_DNA"/>
</dbReference>
<name>A0ABR6VNP1_9BACT</name>
<proteinExistence type="predicted"/>
<reference evidence="1 2" key="1">
    <citation type="journal article" date="2019" name="Int. J. Syst. Evol. Microbiol.">
        <title>Rufibacter sediminis sp. nov., isolated from freshwater lake sediment.</title>
        <authorList>
            <person name="Qu J.H."/>
            <person name="Zhang L.J."/>
            <person name="Fu Y.H."/>
            <person name="Li H.F."/>
        </authorList>
    </citation>
    <scope>NUCLEOTIDE SEQUENCE [LARGE SCALE GENOMIC DNA]</scope>
    <source>
        <strain evidence="1 2">H-1</strain>
    </source>
</reference>
<evidence type="ECO:0008006" key="3">
    <source>
        <dbReference type="Google" id="ProtNLM"/>
    </source>
</evidence>